<reference evidence="2" key="1">
    <citation type="submission" date="2022-08" db="EMBL/GenBank/DDBJ databases">
        <authorList>
            <consortium name="DOE Joint Genome Institute"/>
            <person name="Min B."/>
            <person name="Riley R."/>
            <person name="Sierra-Patev S."/>
            <person name="Naranjo-Ortiz M."/>
            <person name="Looney B."/>
            <person name="Konkel Z."/>
            <person name="Slot J.C."/>
            <person name="Sakamoto Y."/>
            <person name="Steenwyk J.L."/>
            <person name="Rokas A."/>
            <person name="Carro J."/>
            <person name="Camarero S."/>
            <person name="Ferreira P."/>
            <person name="Molpeceres G."/>
            <person name="Ruiz-Duenas F.J."/>
            <person name="Serrano A."/>
            <person name="Henrissat B."/>
            <person name="Drula E."/>
            <person name="Hughes K.W."/>
            <person name="Mata J.L."/>
            <person name="Ishikawa N.K."/>
            <person name="Vargas-Isla R."/>
            <person name="Ushijima S."/>
            <person name="Smith C.A."/>
            <person name="Ahrendt S."/>
            <person name="Andreopoulos W."/>
            <person name="He G."/>
            <person name="Labutti K."/>
            <person name="Lipzen A."/>
            <person name="Ng V."/>
            <person name="Sandor L."/>
            <person name="Barry K."/>
            <person name="Martinez A.T."/>
            <person name="Xiao Y."/>
            <person name="Gibbons J.G."/>
            <person name="Terashima K."/>
            <person name="Hibbett D.S."/>
            <person name="Grigoriev I.V."/>
        </authorList>
    </citation>
    <scope>NUCLEOTIDE SEQUENCE</scope>
    <source>
        <strain evidence="2">TFB10827</strain>
    </source>
</reference>
<evidence type="ECO:0000313" key="2">
    <source>
        <dbReference type="EMBL" id="KAJ3991582.1"/>
    </source>
</evidence>
<gene>
    <name evidence="2" type="ORF">F5050DRAFT_1812375</name>
</gene>
<proteinExistence type="predicted"/>
<dbReference type="Proteomes" id="UP001163828">
    <property type="component" value="Unassembled WGS sequence"/>
</dbReference>
<protein>
    <submittedName>
        <fullName evidence="2">Uncharacterized protein</fullName>
    </submittedName>
</protein>
<keyword evidence="3" id="KW-1185">Reference proteome</keyword>
<comment type="caution">
    <text evidence="2">The sequence shown here is derived from an EMBL/GenBank/DDBJ whole genome shotgun (WGS) entry which is preliminary data.</text>
</comment>
<organism evidence="2 3">
    <name type="scientific">Lentinula boryana</name>
    <dbReference type="NCBI Taxonomy" id="40481"/>
    <lineage>
        <taxon>Eukaryota</taxon>
        <taxon>Fungi</taxon>
        <taxon>Dikarya</taxon>
        <taxon>Basidiomycota</taxon>
        <taxon>Agaricomycotina</taxon>
        <taxon>Agaricomycetes</taxon>
        <taxon>Agaricomycetidae</taxon>
        <taxon>Agaricales</taxon>
        <taxon>Marasmiineae</taxon>
        <taxon>Omphalotaceae</taxon>
        <taxon>Lentinula</taxon>
    </lineage>
</organism>
<feature type="region of interest" description="Disordered" evidence="1">
    <location>
        <begin position="1"/>
        <end position="34"/>
    </location>
</feature>
<feature type="compositionally biased region" description="Polar residues" evidence="1">
    <location>
        <begin position="1"/>
        <end position="23"/>
    </location>
</feature>
<dbReference type="EMBL" id="MU790996">
    <property type="protein sequence ID" value="KAJ3991582.1"/>
    <property type="molecule type" value="Genomic_DNA"/>
</dbReference>
<accession>A0ABQ8PYY1</accession>
<evidence type="ECO:0000313" key="3">
    <source>
        <dbReference type="Proteomes" id="UP001163828"/>
    </source>
</evidence>
<sequence length="115" mass="12350">MAPPLTQQAQRNQSGTLTSNTDNLDVPNQAEEPNPFLANAQSFVPYSESISALGGRKQTNVFGPTMSTALPTMEVNSEFAIGGNTKTLDCEIQTLYTATGMPVQVQTPQTVTRIM</sequence>
<name>A0ABQ8PYY1_9AGAR</name>
<evidence type="ECO:0000256" key="1">
    <source>
        <dbReference type="SAM" id="MobiDB-lite"/>
    </source>
</evidence>